<evidence type="ECO:0000313" key="2">
    <source>
        <dbReference type="Proteomes" id="UP000324222"/>
    </source>
</evidence>
<comment type="caution">
    <text evidence="1">The sequence shown here is derived from an EMBL/GenBank/DDBJ whole genome shotgun (WGS) entry which is preliminary data.</text>
</comment>
<protein>
    <submittedName>
        <fullName evidence="1">Uncharacterized protein</fullName>
    </submittedName>
</protein>
<gene>
    <name evidence="1" type="ORF">E2C01_075120</name>
</gene>
<dbReference type="Proteomes" id="UP000324222">
    <property type="component" value="Unassembled WGS sequence"/>
</dbReference>
<keyword evidence="2" id="KW-1185">Reference proteome</keyword>
<dbReference type="AlphaFoldDB" id="A0A5B7I7N3"/>
<proteinExistence type="predicted"/>
<sequence>MRLFTCRGTPVTSAGGYGLCSCESLQCVCHLYQFTCPPGVLAKQTQLTPFSHLHTNLLEGTCCWEGHATPRAEFAGLPPILLGASVCYQVGTGVLKS</sequence>
<name>A0A5B7I7N3_PORTR</name>
<dbReference type="PROSITE" id="PS51257">
    <property type="entry name" value="PROKAR_LIPOPROTEIN"/>
    <property type="match status" value="1"/>
</dbReference>
<accession>A0A5B7I7N3</accession>
<dbReference type="EMBL" id="VSRR010054318">
    <property type="protein sequence ID" value="MPC80540.1"/>
    <property type="molecule type" value="Genomic_DNA"/>
</dbReference>
<organism evidence="1 2">
    <name type="scientific">Portunus trituberculatus</name>
    <name type="common">Swimming crab</name>
    <name type="synonym">Neptunus trituberculatus</name>
    <dbReference type="NCBI Taxonomy" id="210409"/>
    <lineage>
        <taxon>Eukaryota</taxon>
        <taxon>Metazoa</taxon>
        <taxon>Ecdysozoa</taxon>
        <taxon>Arthropoda</taxon>
        <taxon>Crustacea</taxon>
        <taxon>Multicrustacea</taxon>
        <taxon>Malacostraca</taxon>
        <taxon>Eumalacostraca</taxon>
        <taxon>Eucarida</taxon>
        <taxon>Decapoda</taxon>
        <taxon>Pleocyemata</taxon>
        <taxon>Brachyura</taxon>
        <taxon>Eubrachyura</taxon>
        <taxon>Portunoidea</taxon>
        <taxon>Portunidae</taxon>
        <taxon>Portuninae</taxon>
        <taxon>Portunus</taxon>
    </lineage>
</organism>
<evidence type="ECO:0000313" key="1">
    <source>
        <dbReference type="EMBL" id="MPC80540.1"/>
    </source>
</evidence>
<reference evidence="1 2" key="1">
    <citation type="submission" date="2019-05" db="EMBL/GenBank/DDBJ databases">
        <title>Another draft genome of Portunus trituberculatus and its Hox gene families provides insights of decapod evolution.</title>
        <authorList>
            <person name="Jeong J.-H."/>
            <person name="Song I."/>
            <person name="Kim S."/>
            <person name="Choi T."/>
            <person name="Kim D."/>
            <person name="Ryu S."/>
            <person name="Kim W."/>
        </authorList>
    </citation>
    <scope>NUCLEOTIDE SEQUENCE [LARGE SCALE GENOMIC DNA]</scope>
    <source>
        <tissue evidence="1">Muscle</tissue>
    </source>
</reference>